<dbReference type="OrthoDB" id="4047136at2759"/>
<feature type="compositionally biased region" description="Polar residues" evidence="1">
    <location>
        <begin position="231"/>
        <end position="244"/>
    </location>
</feature>
<feature type="region of interest" description="Disordered" evidence="1">
    <location>
        <begin position="203"/>
        <end position="260"/>
    </location>
</feature>
<keyword evidence="3" id="KW-1185">Reference proteome</keyword>
<dbReference type="GO" id="GO:0031145">
    <property type="term" value="P:anaphase-promoting complex-dependent catabolic process"/>
    <property type="evidence" value="ECO:0007669"/>
    <property type="project" value="InterPro"/>
</dbReference>
<dbReference type="VEuPathDB" id="FungiDB:CXQ85_002016"/>
<dbReference type="AlphaFoldDB" id="A0A2V1AR67"/>
<name>A0A2V1AR67_9ASCO</name>
<dbReference type="EMBL" id="PKFO01000003">
    <property type="protein sequence ID" value="PVH20232.1"/>
    <property type="molecule type" value="Genomic_DNA"/>
</dbReference>
<comment type="caution">
    <text evidence="2">The sequence shown here is derived from an EMBL/GenBank/DDBJ whole genome shotgun (WGS) entry which is preliminary data.</text>
</comment>
<feature type="region of interest" description="Disordered" evidence="1">
    <location>
        <begin position="24"/>
        <end position="55"/>
    </location>
</feature>
<dbReference type="GO" id="GO:0005680">
    <property type="term" value="C:anaphase-promoting complex"/>
    <property type="evidence" value="ECO:0007669"/>
    <property type="project" value="InterPro"/>
</dbReference>
<evidence type="ECO:0000313" key="3">
    <source>
        <dbReference type="Proteomes" id="UP000244309"/>
    </source>
</evidence>
<sequence length="260" mass="27666">MFGSPTFTIDTYNEWEGVNRARPVHLDTDSRQGNLSHSRRNGGHSIHSRKDIPSAPPLASYLPNAPGPSAFHEEYMMGGQGGRISGQNASSVLTPSMAMKLDKLRSIRATGYYTLAPIGINKTMAQLDYEAQEMEDEDCNVAQAENSNANVSTSIYQDAPSGMPDASAEQDLDADIEDADASGSFQASSDLSEDEANIVGQSDLRDAGPVSHDSMTDTQVISAGLGRSGPVTISTEDTSETSAPLPNCEASDVDMVIEDD</sequence>
<evidence type="ECO:0000313" key="2">
    <source>
        <dbReference type="EMBL" id="PVH20232.1"/>
    </source>
</evidence>
<proteinExistence type="predicted"/>
<dbReference type="InterPro" id="IPR008402">
    <property type="entry name" value="APC_su15/mnd2"/>
</dbReference>
<protein>
    <submittedName>
        <fullName evidence="2">Uncharacterized protein</fullName>
    </submittedName>
</protein>
<dbReference type="GeneID" id="37007347"/>
<evidence type="ECO:0000256" key="1">
    <source>
        <dbReference type="SAM" id="MobiDB-lite"/>
    </source>
</evidence>
<feature type="compositionally biased region" description="Acidic residues" evidence="1">
    <location>
        <begin position="251"/>
        <end position="260"/>
    </location>
</feature>
<organism evidence="2 3">
    <name type="scientific">Candidozyma haemuli</name>
    <dbReference type="NCBI Taxonomy" id="45357"/>
    <lineage>
        <taxon>Eukaryota</taxon>
        <taxon>Fungi</taxon>
        <taxon>Dikarya</taxon>
        <taxon>Ascomycota</taxon>
        <taxon>Saccharomycotina</taxon>
        <taxon>Pichiomycetes</taxon>
        <taxon>Metschnikowiaceae</taxon>
        <taxon>Candidozyma</taxon>
    </lineage>
</organism>
<reference evidence="2 3" key="1">
    <citation type="submission" date="2017-12" db="EMBL/GenBank/DDBJ databases">
        <title>Genome Sequence of a Multidrug-Resistant Candida haemulonii Isolate from a Patient with Chronic Leg Ulcers in Israel.</title>
        <authorList>
            <person name="Chow N.A."/>
            <person name="Gade L."/>
            <person name="Batra D."/>
            <person name="Rowe L.A."/>
            <person name="Ben-Ami R."/>
            <person name="Loparev V.N."/>
            <person name="Litvintseva A.P."/>
        </authorList>
    </citation>
    <scope>NUCLEOTIDE SEQUENCE [LARGE SCALE GENOMIC DNA]</scope>
    <source>
        <strain evidence="2 3">B11899</strain>
    </source>
</reference>
<accession>A0A2V1AR67</accession>
<dbReference type="Proteomes" id="UP000244309">
    <property type="component" value="Unassembled WGS sequence"/>
</dbReference>
<gene>
    <name evidence="2" type="ORF">CXQ85_002016</name>
</gene>
<dbReference type="RefSeq" id="XP_025341172.1">
    <property type="nucleotide sequence ID" value="XM_025485707.1"/>
</dbReference>
<dbReference type="Pfam" id="PF05841">
    <property type="entry name" value="Apc15p"/>
    <property type="match status" value="1"/>
</dbReference>